<dbReference type="InParanoid" id="A0A194X3T2"/>
<dbReference type="SUPFAM" id="SSF55729">
    <property type="entry name" value="Acyl-CoA N-acyltransferases (Nat)"/>
    <property type="match status" value="1"/>
</dbReference>
<dbReference type="KEGG" id="psco:LY89DRAFT_720181"/>
<evidence type="ECO:0000313" key="1">
    <source>
        <dbReference type="EMBL" id="KUJ14699.1"/>
    </source>
</evidence>
<reference evidence="1 2" key="1">
    <citation type="submission" date="2015-10" db="EMBL/GenBank/DDBJ databases">
        <title>Full genome of DAOMC 229536 Phialocephala scopiformis, a fungal endophyte of spruce producing the potent anti-insectan compound rugulosin.</title>
        <authorList>
            <consortium name="DOE Joint Genome Institute"/>
            <person name="Walker A.K."/>
            <person name="Frasz S.L."/>
            <person name="Seifert K.A."/>
            <person name="Miller J.D."/>
            <person name="Mondo S.J."/>
            <person name="Labutti K."/>
            <person name="Lipzen A."/>
            <person name="Dockter R."/>
            <person name="Kennedy M."/>
            <person name="Grigoriev I.V."/>
            <person name="Spatafora J.W."/>
        </authorList>
    </citation>
    <scope>NUCLEOTIDE SEQUENCE [LARGE SCALE GENOMIC DNA]</scope>
    <source>
        <strain evidence="1 2">CBS 120377</strain>
    </source>
</reference>
<dbReference type="GeneID" id="28828273"/>
<dbReference type="Proteomes" id="UP000070700">
    <property type="component" value="Unassembled WGS sequence"/>
</dbReference>
<dbReference type="Gene3D" id="3.40.630.30">
    <property type="match status" value="1"/>
</dbReference>
<dbReference type="RefSeq" id="XP_018069054.1">
    <property type="nucleotide sequence ID" value="XM_018218547.1"/>
</dbReference>
<dbReference type="OrthoDB" id="2326446at2759"/>
<dbReference type="InterPro" id="IPR016181">
    <property type="entry name" value="Acyl_CoA_acyltransferase"/>
</dbReference>
<sequence>MSSTSIKKPHVLLIPWDPTSPKHVERLVQQRIACGWDHEAVESWRATQESGEFNLQWIVLDSSDVETNARLLKHAETFPQEKEPLLDSALSFGGKPRSVPSPQRSFVPVGHVSLGPVSQQNLKAGYVKNEEGMYWIGVFYVSRALQGSRLGSAAMDTVENIAISPPLNAKVLGLNAINKVEPGREEKYKALGLTIPPFSNQEWYERRGYQVFNNVEKLFAKVDSTDKTWTWDAVFLKKYI</sequence>
<protein>
    <submittedName>
        <fullName evidence="1">Uncharacterized protein</fullName>
    </submittedName>
</protein>
<dbReference type="AlphaFoldDB" id="A0A194X3T2"/>
<keyword evidence="2" id="KW-1185">Reference proteome</keyword>
<evidence type="ECO:0000313" key="2">
    <source>
        <dbReference type="Proteomes" id="UP000070700"/>
    </source>
</evidence>
<accession>A0A194X3T2</accession>
<gene>
    <name evidence="1" type="ORF">LY89DRAFT_720181</name>
</gene>
<proteinExistence type="predicted"/>
<name>A0A194X3T2_MOLSC</name>
<organism evidence="1 2">
    <name type="scientific">Mollisia scopiformis</name>
    <name type="common">Conifer needle endophyte fungus</name>
    <name type="synonym">Phialocephala scopiformis</name>
    <dbReference type="NCBI Taxonomy" id="149040"/>
    <lineage>
        <taxon>Eukaryota</taxon>
        <taxon>Fungi</taxon>
        <taxon>Dikarya</taxon>
        <taxon>Ascomycota</taxon>
        <taxon>Pezizomycotina</taxon>
        <taxon>Leotiomycetes</taxon>
        <taxon>Helotiales</taxon>
        <taxon>Mollisiaceae</taxon>
        <taxon>Mollisia</taxon>
    </lineage>
</organism>
<dbReference type="EMBL" id="KQ947419">
    <property type="protein sequence ID" value="KUJ14699.1"/>
    <property type="molecule type" value="Genomic_DNA"/>
</dbReference>